<dbReference type="CDD" id="cd00773">
    <property type="entry name" value="HisRS-like_core"/>
    <property type="match status" value="1"/>
</dbReference>
<evidence type="ECO:0000259" key="12">
    <source>
        <dbReference type="PROSITE" id="PS50862"/>
    </source>
</evidence>
<protein>
    <recommendedName>
        <fullName evidence="10">Histidine--tRNA ligase</fullName>
        <ecNumber evidence="10">6.1.1.21</ecNumber>
    </recommendedName>
    <alternativeName>
        <fullName evidence="10">Histidyl-tRNA synthetase</fullName>
        <shortName evidence="10">HisRS</shortName>
    </alternativeName>
</protein>
<evidence type="ECO:0000256" key="4">
    <source>
        <dbReference type="ARBA" id="ARBA00022598"/>
    </source>
</evidence>
<dbReference type="SUPFAM" id="SSF52954">
    <property type="entry name" value="Class II aaRS ABD-related"/>
    <property type="match status" value="1"/>
</dbReference>
<feature type="binding site" evidence="11">
    <location>
        <begin position="262"/>
        <end position="263"/>
    </location>
    <ligand>
        <name>L-histidine</name>
        <dbReference type="ChEBI" id="CHEBI:57595"/>
    </ligand>
</feature>
<dbReference type="InterPro" id="IPR006195">
    <property type="entry name" value="aa-tRNA-synth_II"/>
</dbReference>
<keyword evidence="4 10" id="KW-0436">Ligase</keyword>
<dbReference type="HAMAP" id="MF_00127">
    <property type="entry name" value="His_tRNA_synth"/>
    <property type="match status" value="1"/>
</dbReference>
<dbReference type="InterPro" id="IPR045864">
    <property type="entry name" value="aa-tRNA-synth_II/BPL/LPL"/>
</dbReference>
<evidence type="ECO:0000256" key="6">
    <source>
        <dbReference type="ARBA" id="ARBA00022840"/>
    </source>
</evidence>
<feature type="binding site" evidence="11">
    <location>
        <position position="126"/>
    </location>
    <ligand>
        <name>L-histidine</name>
        <dbReference type="ChEBI" id="CHEBI:57595"/>
    </ligand>
</feature>
<dbReference type="GO" id="GO:0004821">
    <property type="term" value="F:histidine-tRNA ligase activity"/>
    <property type="evidence" value="ECO:0007669"/>
    <property type="project" value="UniProtKB-UniRule"/>
</dbReference>
<evidence type="ECO:0000256" key="2">
    <source>
        <dbReference type="ARBA" id="ARBA00011738"/>
    </source>
</evidence>
<reference evidence="13" key="1">
    <citation type="journal article" date="2007" name="J. Bacteriol.">
        <title>Comparative genome analysis of four magnetotactic bacteria reveals a complex set of group-specific genes implicated in magnetosome biomineralization and function.</title>
        <authorList>
            <person name="Richter M."/>
            <person name="Kube M."/>
            <person name="Bazylinski D.A."/>
            <person name="Lombardot T."/>
            <person name="Gloeckner F.O."/>
            <person name="Reinhardt R."/>
            <person name="Schueler D."/>
        </authorList>
    </citation>
    <scope>NUCLEOTIDE SEQUENCE</scope>
    <source>
        <strain evidence="13">MSR-1</strain>
    </source>
</reference>
<evidence type="ECO:0000256" key="9">
    <source>
        <dbReference type="ARBA" id="ARBA00047639"/>
    </source>
</evidence>
<dbReference type="SUPFAM" id="SSF55681">
    <property type="entry name" value="Class II aaRS and biotin synthetases"/>
    <property type="match status" value="1"/>
</dbReference>
<name>A4TVF0_9PROT</name>
<keyword evidence="6 10" id="KW-0067">ATP-binding</keyword>
<evidence type="ECO:0000256" key="3">
    <source>
        <dbReference type="ARBA" id="ARBA00022490"/>
    </source>
</evidence>
<dbReference type="Gene3D" id="3.30.930.10">
    <property type="entry name" value="Bira Bifunctional Protein, Domain 2"/>
    <property type="match status" value="1"/>
</dbReference>
<evidence type="ECO:0000256" key="8">
    <source>
        <dbReference type="ARBA" id="ARBA00023146"/>
    </source>
</evidence>
<dbReference type="InterPro" id="IPR004154">
    <property type="entry name" value="Anticodon-bd"/>
</dbReference>
<feature type="binding site" evidence="11">
    <location>
        <position position="130"/>
    </location>
    <ligand>
        <name>L-histidine</name>
        <dbReference type="ChEBI" id="CHEBI:57595"/>
    </ligand>
</feature>
<evidence type="ECO:0000256" key="5">
    <source>
        <dbReference type="ARBA" id="ARBA00022741"/>
    </source>
</evidence>
<dbReference type="GO" id="GO:0006427">
    <property type="term" value="P:histidyl-tRNA aminoacylation"/>
    <property type="evidence" value="ECO:0007669"/>
    <property type="project" value="UniProtKB-UniRule"/>
</dbReference>
<feature type="domain" description="Aminoacyl-transfer RNA synthetases class-II family profile" evidence="12">
    <location>
        <begin position="22"/>
        <end position="335"/>
    </location>
</feature>
<dbReference type="PIRSF" id="PIRSF001549">
    <property type="entry name" value="His-tRNA_synth"/>
    <property type="match status" value="1"/>
</dbReference>
<dbReference type="InterPro" id="IPR036621">
    <property type="entry name" value="Anticodon-bd_dom_sf"/>
</dbReference>
<dbReference type="Pfam" id="PF03129">
    <property type="entry name" value="HGTP_anticodon"/>
    <property type="match status" value="1"/>
</dbReference>
<keyword evidence="8 10" id="KW-0030">Aminoacyl-tRNA synthetase</keyword>
<dbReference type="GO" id="GO:0005524">
    <property type="term" value="F:ATP binding"/>
    <property type="evidence" value="ECO:0007669"/>
    <property type="project" value="UniProtKB-UniRule"/>
</dbReference>
<dbReference type="CDD" id="cd00859">
    <property type="entry name" value="HisRS_anticodon"/>
    <property type="match status" value="1"/>
</dbReference>
<dbReference type="PANTHER" id="PTHR43707:SF1">
    <property type="entry name" value="HISTIDINE--TRNA LIGASE, MITOCHONDRIAL-RELATED"/>
    <property type="match status" value="1"/>
</dbReference>
<evidence type="ECO:0000256" key="11">
    <source>
        <dbReference type="PIRSR" id="PIRSR001549-1"/>
    </source>
</evidence>
<dbReference type="RefSeq" id="WP_106002778.1">
    <property type="nucleotide sequence ID" value="NZ_CP027527.1"/>
</dbReference>
<dbReference type="InterPro" id="IPR004516">
    <property type="entry name" value="HisRS/HisZ"/>
</dbReference>
<proteinExistence type="inferred from homology"/>
<dbReference type="Pfam" id="PF13393">
    <property type="entry name" value="tRNA-synt_His"/>
    <property type="match status" value="1"/>
</dbReference>
<feature type="binding site" evidence="11">
    <location>
        <position position="112"/>
    </location>
    <ligand>
        <name>L-histidine</name>
        <dbReference type="ChEBI" id="CHEBI:57595"/>
    </ligand>
</feature>
<keyword evidence="3 10" id="KW-0963">Cytoplasm</keyword>
<comment type="catalytic activity">
    <reaction evidence="9 10">
        <text>tRNA(His) + L-histidine + ATP = L-histidyl-tRNA(His) + AMP + diphosphate + H(+)</text>
        <dbReference type="Rhea" id="RHEA:17313"/>
        <dbReference type="Rhea" id="RHEA-COMP:9665"/>
        <dbReference type="Rhea" id="RHEA-COMP:9689"/>
        <dbReference type="ChEBI" id="CHEBI:15378"/>
        <dbReference type="ChEBI" id="CHEBI:30616"/>
        <dbReference type="ChEBI" id="CHEBI:33019"/>
        <dbReference type="ChEBI" id="CHEBI:57595"/>
        <dbReference type="ChEBI" id="CHEBI:78442"/>
        <dbReference type="ChEBI" id="CHEBI:78527"/>
        <dbReference type="ChEBI" id="CHEBI:456215"/>
        <dbReference type="EC" id="6.1.1.21"/>
    </reaction>
</comment>
<evidence type="ECO:0000313" key="13">
    <source>
        <dbReference type="EMBL" id="CAM74607.1"/>
    </source>
</evidence>
<comment type="subcellular location">
    <subcellularLocation>
        <location evidence="10">Cytoplasm</location>
    </subcellularLocation>
</comment>
<gene>
    <name evidence="10 13" type="primary">hisS</name>
    <name evidence="13" type="ORF">MGR_1891</name>
</gene>
<sequence>MSGLQPVRGTHDLLPEDSRRHRFVEETAFGVAKRYGYGEIVTPIFEFTEVFSRTLGETSDVVTKEMYTFADRSGDSITLRPEGTAGVARAFISGGLTQSLPLKVMYRGPMFRHERPQKGRLRQFHQVGCELLGVDGPQADIEVISMAWRILAALGLSDKVQLEINTLGDAESRAAYRAALIAYLEPLRLSLSEESQARLQKNPLRVLDSKDEEDKRVVADAPLMGDSLTPAAKDFFDQVTAGLTALGIPFVVNPKLVRGLDYYCHTAFEFTTTALGAQGTVLAGGRYDGLIGQMGGPATPGIGWAAGIERLSMLVQDLPELDRPISIIPMGDTLPALVLADRLRAAGLSVDMGFSGNMKKRMARANKANARFAVILGEDELARGAVTLRDLDAGTQDEIPLDQVEGRLTGA</sequence>
<comment type="similarity">
    <text evidence="1 10">Belongs to the class-II aminoacyl-tRNA synthetase family.</text>
</comment>
<organism evidence="13">
    <name type="scientific">Magnetospirillum gryphiswaldense</name>
    <dbReference type="NCBI Taxonomy" id="55518"/>
    <lineage>
        <taxon>Bacteria</taxon>
        <taxon>Pseudomonadati</taxon>
        <taxon>Pseudomonadota</taxon>
        <taxon>Alphaproteobacteria</taxon>
        <taxon>Rhodospirillales</taxon>
        <taxon>Rhodospirillaceae</taxon>
        <taxon>Magnetospirillum</taxon>
    </lineage>
</organism>
<dbReference type="NCBIfam" id="TIGR00442">
    <property type="entry name" value="hisS"/>
    <property type="match status" value="1"/>
</dbReference>
<dbReference type="EC" id="6.1.1.21" evidence="10"/>
<dbReference type="Gene3D" id="3.40.50.800">
    <property type="entry name" value="Anticodon-binding domain"/>
    <property type="match status" value="1"/>
</dbReference>
<comment type="subunit">
    <text evidence="2 10">Homodimer.</text>
</comment>
<dbReference type="GO" id="GO:0005737">
    <property type="term" value="C:cytoplasm"/>
    <property type="evidence" value="ECO:0007669"/>
    <property type="project" value="UniProtKB-SubCell"/>
</dbReference>
<keyword evidence="5 10" id="KW-0547">Nucleotide-binding</keyword>
<feature type="binding site" evidence="11">
    <location>
        <position position="258"/>
    </location>
    <ligand>
        <name>L-histidine</name>
        <dbReference type="ChEBI" id="CHEBI:57595"/>
    </ligand>
</feature>
<dbReference type="EMBL" id="CU459003">
    <property type="protein sequence ID" value="CAM74607.1"/>
    <property type="molecule type" value="Genomic_DNA"/>
</dbReference>
<dbReference type="InterPro" id="IPR041715">
    <property type="entry name" value="HisRS-like_core"/>
</dbReference>
<dbReference type="AlphaFoldDB" id="A4TVF0"/>
<evidence type="ECO:0000256" key="7">
    <source>
        <dbReference type="ARBA" id="ARBA00022917"/>
    </source>
</evidence>
<keyword evidence="7 10" id="KW-0648">Protein biosynthesis</keyword>
<evidence type="ECO:0000256" key="10">
    <source>
        <dbReference type="HAMAP-Rule" id="MF_00127"/>
    </source>
</evidence>
<feature type="binding site" evidence="11">
    <location>
        <begin position="82"/>
        <end position="84"/>
    </location>
    <ligand>
        <name>L-histidine</name>
        <dbReference type="ChEBI" id="CHEBI:57595"/>
    </ligand>
</feature>
<accession>A4TVF0</accession>
<dbReference type="PANTHER" id="PTHR43707">
    <property type="entry name" value="HISTIDYL-TRNA SYNTHETASE"/>
    <property type="match status" value="1"/>
</dbReference>
<dbReference type="PROSITE" id="PS50862">
    <property type="entry name" value="AA_TRNA_LIGASE_II"/>
    <property type="match status" value="1"/>
</dbReference>
<dbReference type="InterPro" id="IPR015807">
    <property type="entry name" value="His-tRNA-ligase"/>
</dbReference>
<dbReference type="InterPro" id="IPR033656">
    <property type="entry name" value="HisRS_anticodon"/>
</dbReference>
<evidence type="ECO:0000256" key="1">
    <source>
        <dbReference type="ARBA" id="ARBA00008226"/>
    </source>
</evidence>